<feature type="region of interest" description="Disordered" evidence="2">
    <location>
        <begin position="477"/>
        <end position="497"/>
    </location>
</feature>
<name>A0AAD5LC96_PYTIN</name>
<proteinExistence type="inferred from homology"/>
<dbReference type="SUPFAM" id="SSF54919">
    <property type="entry name" value="Nucleoside diphosphate kinase, NDK"/>
    <property type="match status" value="1"/>
</dbReference>
<evidence type="ECO:0000256" key="1">
    <source>
        <dbReference type="PROSITE-ProRule" id="PRU00706"/>
    </source>
</evidence>
<feature type="compositionally biased region" description="Polar residues" evidence="2">
    <location>
        <begin position="482"/>
        <end position="497"/>
    </location>
</feature>
<evidence type="ECO:0000256" key="2">
    <source>
        <dbReference type="SAM" id="MobiDB-lite"/>
    </source>
</evidence>
<feature type="region of interest" description="Disordered" evidence="2">
    <location>
        <begin position="1"/>
        <end position="21"/>
    </location>
</feature>
<protein>
    <recommendedName>
        <fullName evidence="3">Nucleoside diphosphate kinase-like domain-containing protein</fullName>
    </recommendedName>
</protein>
<feature type="compositionally biased region" description="Basic and acidic residues" evidence="2">
    <location>
        <begin position="101"/>
        <end position="110"/>
    </location>
</feature>
<feature type="region of interest" description="Disordered" evidence="2">
    <location>
        <begin position="80"/>
        <end position="149"/>
    </location>
</feature>
<organism evidence="4 5">
    <name type="scientific">Pythium insidiosum</name>
    <name type="common">Pythiosis disease agent</name>
    <dbReference type="NCBI Taxonomy" id="114742"/>
    <lineage>
        <taxon>Eukaryota</taxon>
        <taxon>Sar</taxon>
        <taxon>Stramenopiles</taxon>
        <taxon>Oomycota</taxon>
        <taxon>Peronosporomycetes</taxon>
        <taxon>Pythiales</taxon>
        <taxon>Pythiaceae</taxon>
        <taxon>Pythium</taxon>
    </lineage>
</organism>
<keyword evidence="5" id="KW-1185">Reference proteome</keyword>
<evidence type="ECO:0000313" key="5">
    <source>
        <dbReference type="Proteomes" id="UP001209570"/>
    </source>
</evidence>
<feature type="domain" description="Nucleoside diphosphate kinase-like" evidence="3">
    <location>
        <begin position="25"/>
        <end position="229"/>
    </location>
</feature>
<dbReference type="AlphaFoldDB" id="A0AAD5LC96"/>
<sequence>MSTAKGSKAPPPPTATAPAPEAAALQTSVLLVQVEALQADDEIRRELKQRGFAIAQQALVYLTEDDATYFVREVCDPLSELNQSTLPPPAASPEQSSDEPETGKDGDDAKAASSARQKAGTPRDSKATPRSPASVHEPPSGSDDESLSDAVAGLSRGPVLMIAVQRVQAVAELRELVGPAASELWGTAPASLRGRLAKDAVQIGVRCSRDELTPPQEIAFLLQRTHPARHTPRAASVAAGVSATAAKSPAVELARLLEFLFPAHVQHSNSTGRLFVFGLYGPLDANAQLRAGEKGLHVVTDRELDTMSSRMEREDLLAVYRMCSLSQHEEEEVLRTVDQTLKTFPRHSRRDVEALFEALPRDPRGRLSFHDMQAAIMKERCRRVLCMKERLHPSLAAPIQNKFARTLKRLVLTKDEVAPASMFVRDLGFTGAENATLVARLLSNHAFQICHLDAGNSPSLTQNVRLLRQPIVVPGDPRAPWNPSTAVPLQSTTLRRK</sequence>
<comment type="caution">
    <text evidence="1">Lacks conserved residue(s) required for the propagation of feature annotation.</text>
</comment>
<reference evidence="4" key="1">
    <citation type="submission" date="2021-12" db="EMBL/GenBank/DDBJ databases">
        <title>Prjna785345.</title>
        <authorList>
            <person name="Rujirawat T."/>
            <person name="Krajaejun T."/>
        </authorList>
    </citation>
    <scope>NUCLEOTIDE SEQUENCE</scope>
    <source>
        <strain evidence="4">Pi057C3</strain>
    </source>
</reference>
<dbReference type="EMBL" id="JAKCXM010000307">
    <property type="protein sequence ID" value="KAJ0396169.1"/>
    <property type="molecule type" value="Genomic_DNA"/>
</dbReference>
<dbReference type="InterPro" id="IPR034907">
    <property type="entry name" value="NDK-like_dom"/>
</dbReference>
<dbReference type="Gene3D" id="3.30.70.141">
    <property type="entry name" value="Nucleoside diphosphate kinase-like domain"/>
    <property type="match status" value="1"/>
</dbReference>
<comment type="similarity">
    <text evidence="1">Belongs to the NDK family.</text>
</comment>
<dbReference type="PROSITE" id="PS51374">
    <property type="entry name" value="NDPK_LIKE"/>
    <property type="match status" value="1"/>
</dbReference>
<dbReference type="InterPro" id="IPR036850">
    <property type="entry name" value="NDK-like_dom_sf"/>
</dbReference>
<gene>
    <name evidence="4" type="ORF">P43SY_006212</name>
</gene>
<dbReference type="SMART" id="SM00562">
    <property type="entry name" value="NDK"/>
    <property type="match status" value="1"/>
</dbReference>
<dbReference type="Proteomes" id="UP001209570">
    <property type="component" value="Unassembled WGS sequence"/>
</dbReference>
<evidence type="ECO:0000313" key="4">
    <source>
        <dbReference type="EMBL" id="KAJ0396169.1"/>
    </source>
</evidence>
<accession>A0AAD5LC96</accession>
<evidence type="ECO:0000259" key="3">
    <source>
        <dbReference type="SMART" id="SM00562"/>
    </source>
</evidence>
<comment type="caution">
    <text evidence="4">The sequence shown here is derived from an EMBL/GenBank/DDBJ whole genome shotgun (WGS) entry which is preliminary data.</text>
</comment>